<dbReference type="EMBL" id="JAABOE010000018">
    <property type="protein sequence ID" value="KAF3186123.1"/>
    <property type="molecule type" value="Genomic_DNA"/>
</dbReference>
<feature type="chain" id="PRO_5041090670" evidence="1">
    <location>
        <begin position="20"/>
        <end position="174"/>
    </location>
</feature>
<proteinExistence type="predicted"/>
<name>A0A6G1M7T7_ORBOL</name>
<dbReference type="Proteomes" id="UP000479691">
    <property type="component" value="Unassembled WGS sequence"/>
</dbReference>
<feature type="signal peptide" evidence="1">
    <location>
        <begin position="1"/>
        <end position="19"/>
    </location>
</feature>
<dbReference type="EMBL" id="WIWS01000026">
    <property type="protein sequence ID" value="KAF3222296.1"/>
    <property type="molecule type" value="Genomic_DNA"/>
</dbReference>
<dbReference type="EMBL" id="WIWT01000022">
    <property type="protein sequence ID" value="KAF3214465.1"/>
    <property type="molecule type" value="Genomic_DNA"/>
</dbReference>
<evidence type="ECO:0000313" key="3">
    <source>
        <dbReference type="EMBL" id="KAF3214465.1"/>
    </source>
</evidence>
<organism evidence="4 5">
    <name type="scientific">Orbilia oligospora</name>
    <name type="common">Nematode-trapping fungus</name>
    <name type="synonym">Arthrobotrys oligospora</name>
    <dbReference type="NCBI Taxonomy" id="2813651"/>
    <lineage>
        <taxon>Eukaryota</taxon>
        <taxon>Fungi</taxon>
        <taxon>Dikarya</taxon>
        <taxon>Ascomycota</taxon>
        <taxon>Pezizomycotina</taxon>
        <taxon>Orbiliomycetes</taxon>
        <taxon>Orbiliales</taxon>
        <taxon>Orbiliaceae</taxon>
        <taxon>Orbilia</taxon>
    </lineage>
</organism>
<dbReference type="Proteomes" id="UP000614610">
    <property type="component" value="Unassembled WGS sequence"/>
</dbReference>
<protein>
    <submittedName>
        <fullName evidence="4">Uncharacterized protein</fullName>
    </submittedName>
</protein>
<reference evidence="5 6" key="1">
    <citation type="submission" date="2019-06" db="EMBL/GenBank/DDBJ databases">
        <authorList>
            <person name="Palmer J.M."/>
        </authorList>
    </citation>
    <scope>NUCLEOTIDE SEQUENCE [LARGE SCALE GENOMIC DNA]</scope>
    <source>
        <strain evidence="4 5">TWF106</strain>
        <strain evidence="3">TWF679</strain>
        <strain evidence="2 6">TWF788</strain>
    </source>
</reference>
<evidence type="ECO:0000313" key="5">
    <source>
        <dbReference type="Proteomes" id="UP000472727"/>
    </source>
</evidence>
<comment type="caution">
    <text evidence="4">The sequence shown here is derived from an EMBL/GenBank/DDBJ whole genome shotgun (WGS) entry which is preliminary data.</text>
</comment>
<evidence type="ECO:0000313" key="2">
    <source>
        <dbReference type="EMBL" id="KAF3186123.1"/>
    </source>
</evidence>
<keyword evidence="1" id="KW-0732">Signal</keyword>
<evidence type="ECO:0000256" key="1">
    <source>
        <dbReference type="SAM" id="SignalP"/>
    </source>
</evidence>
<sequence>MKFTTVFLPLLSLASGLTATPIAAEEYSNLEARQVQVKEHTFTITNFYNYGRPHSVVAHVGFDWKSTAGGKASCNATQSRNIATTPLYTRCSAPGVGFGFDRVGGGYVLTIVHRYKWNKNIDTASLYIPDEHVKRSNNTANPNGNFDYIDYPANFTLRANPFVIDAVHGPVRNV</sequence>
<accession>A0A6G1M7T7</accession>
<evidence type="ECO:0000313" key="6">
    <source>
        <dbReference type="Proteomes" id="UP000479691"/>
    </source>
</evidence>
<dbReference type="Proteomes" id="UP000472727">
    <property type="component" value="Unassembled WGS sequence"/>
</dbReference>
<evidence type="ECO:0000313" key="4">
    <source>
        <dbReference type="EMBL" id="KAF3222296.1"/>
    </source>
</evidence>
<dbReference type="OrthoDB" id="5291932at2759"/>
<gene>
    <name evidence="4" type="ORF">TWF106_005706</name>
    <name evidence="3" type="ORF">TWF679_004840</name>
    <name evidence="2" type="ORF">TWF788_003591</name>
</gene>
<dbReference type="AlphaFoldDB" id="A0A6G1M7T7"/>